<dbReference type="EMBL" id="PFBY01000047">
    <property type="protein sequence ID" value="PIR75984.1"/>
    <property type="molecule type" value="Genomic_DNA"/>
</dbReference>
<feature type="region of interest" description="Disordered" evidence="6">
    <location>
        <begin position="1"/>
        <end position="26"/>
    </location>
</feature>
<keyword evidence="4 7" id="KW-1133">Transmembrane helix</keyword>
<feature type="transmembrane region" description="Helical" evidence="7">
    <location>
        <begin position="330"/>
        <end position="352"/>
    </location>
</feature>
<feature type="transmembrane region" description="Helical" evidence="7">
    <location>
        <begin position="484"/>
        <end position="505"/>
    </location>
</feature>
<dbReference type="InterPro" id="IPR001046">
    <property type="entry name" value="NRAMP_fam"/>
</dbReference>
<sequence length="506" mass="55471">MNTEKKSKKRIKLNNTPAQDGVFSDPPHTHVSDAVHATEHAIGSTIRAVGKGVKVAEHDAVIVEKKAKKFWYMLGPGLTTGASDDDPSGIATYSQTGAQYSFSLIWLALFTFPLMATVQEMCARIGMVTGQGLAANIRQHYSKKAIYIATFLLLVANIFNIGADFGAMAKALQLLFPLAPFGLTVIFFGLGGLLMQVFMSYARYAKYLKYLALVLLSYVITAFYVQIDWSQLLSHTVIPHFDFTKNQILLVCGILGTTISPYLFFWQTSQEIEEKKLIRGMAFEKKHRNDMKEMSAQDFSASREAYETVLPASTPKQIQRMRVDVWSGMFISNVAMFFIIAVCSATLFSNGITTIETAADAAGALRPFAGEFAYLLFTVGIIGVGLLAVPVLAGSAAYAVSESFGWKFGLNRKLKEARAFYGVIGLSVIVGIGFNFIGLHPMKALIYSAVLNGLVAPVILYFIVRLSSRKDVMGKHKNKKGTTVVGWITVSFMSVTALATIYTLFS</sequence>
<evidence type="ECO:0000256" key="3">
    <source>
        <dbReference type="ARBA" id="ARBA00022692"/>
    </source>
</evidence>
<feature type="transmembrane region" description="Helical" evidence="7">
    <location>
        <begin position="145"/>
        <end position="163"/>
    </location>
</feature>
<organism evidence="8 9">
    <name type="scientific">Candidatus Magasanikbacteria bacterium CG10_big_fil_rev_8_21_14_0_10_42_10</name>
    <dbReference type="NCBI Taxonomy" id="1974649"/>
    <lineage>
        <taxon>Bacteria</taxon>
        <taxon>Candidatus Magasanikiibacteriota</taxon>
    </lineage>
</organism>
<comment type="subcellular location">
    <subcellularLocation>
        <location evidence="1">Membrane</location>
        <topology evidence="1">Multi-pass membrane protein</topology>
    </subcellularLocation>
</comment>
<reference evidence="9" key="1">
    <citation type="submission" date="2017-09" db="EMBL/GenBank/DDBJ databases">
        <title>Depth-based differentiation of microbial function through sediment-hosted aquifers and enrichment of novel symbionts in the deep terrestrial subsurface.</title>
        <authorList>
            <person name="Probst A.J."/>
            <person name="Ladd B."/>
            <person name="Jarett J.K."/>
            <person name="Geller-Mcgrath D.E."/>
            <person name="Sieber C.M.K."/>
            <person name="Emerson J.B."/>
            <person name="Anantharaman K."/>
            <person name="Thomas B.C."/>
            <person name="Malmstrom R."/>
            <person name="Stieglmeier M."/>
            <person name="Klingl A."/>
            <person name="Woyke T."/>
            <person name="Ryan C.M."/>
            <person name="Banfield J.F."/>
        </authorList>
    </citation>
    <scope>NUCLEOTIDE SEQUENCE [LARGE SCALE GENOMIC DNA]</scope>
</reference>
<dbReference type="PANTHER" id="PTHR11706">
    <property type="entry name" value="SOLUTE CARRIER PROTEIN FAMILY 11 MEMBER"/>
    <property type="match status" value="1"/>
</dbReference>
<evidence type="ECO:0000313" key="9">
    <source>
        <dbReference type="Proteomes" id="UP000231530"/>
    </source>
</evidence>
<keyword evidence="3 7" id="KW-0812">Transmembrane</keyword>
<dbReference type="Proteomes" id="UP000231530">
    <property type="component" value="Unassembled WGS sequence"/>
</dbReference>
<dbReference type="GO" id="GO:0015086">
    <property type="term" value="F:cadmium ion transmembrane transporter activity"/>
    <property type="evidence" value="ECO:0007669"/>
    <property type="project" value="TreeGrafter"/>
</dbReference>
<evidence type="ECO:0000256" key="4">
    <source>
        <dbReference type="ARBA" id="ARBA00022989"/>
    </source>
</evidence>
<feature type="compositionally biased region" description="Basic residues" evidence="6">
    <location>
        <begin position="1"/>
        <end position="12"/>
    </location>
</feature>
<evidence type="ECO:0000256" key="7">
    <source>
        <dbReference type="SAM" id="Phobius"/>
    </source>
</evidence>
<feature type="transmembrane region" description="Helical" evidence="7">
    <location>
        <begin position="247"/>
        <end position="266"/>
    </location>
</feature>
<feature type="transmembrane region" description="Helical" evidence="7">
    <location>
        <begin position="444"/>
        <end position="464"/>
    </location>
</feature>
<dbReference type="AlphaFoldDB" id="A0A2H0TV10"/>
<name>A0A2H0TV10_9BACT</name>
<keyword evidence="2" id="KW-0813">Transport</keyword>
<evidence type="ECO:0000256" key="5">
    <source>
        <dbReference type="ARBA" id="ARBA00023136"/>
    </source>
</evidence>
<dbReference type="PANTHER" id="PTHR11706:SF33">
    <property type="entry name" value="NATURAL RESISTANCE-ASSOCIATED MACROPHAGE PROTEIN 2"/>
    <property type="match status" value="1"/>
</dbReference>
<dbReference type="GO" id="GO:0034755">
    <property type="term" value="P:iron ion transmembrane transport"/>
    <property type="evidence" value="ECO:0007669"/>
    <property type="project" value="TreeGrafter"/>
</dbReference>
<proteinExistence type="predicted"/>
<evidence type="ECO:0000256" key="1">
    <source>
        <dbReference type="ARBA" id="ARBA00004141"/>
    </source>
</evidence>
<keyword evidence="5 7" id="KW-0472">Membrane</keyword>
<protein>
    <submittedName>
        <fullName evidence="8">Iron transporter</fullName>
    </submittedName>
</protein>
<evidence type="ECO:0000256" key="6">
    <source>
        <dbReference type="SAM" id="MobiDB-lite"/>
    </source>
</evidence>
<gene>
    <name evidence="8" type="ORF">COU32_04410</name>
</gene>
<feature type="transmembrane region" description="Helical" evidence="7">
    <location>
        <begin position="419"/>
        <end position="438"/>
    </location>
</feature>
<accession>A0A2H0TV10</accession>
<feature type="transmembrane region" description="Helical" evidence="7">
    <location>
        <begin position="372"/>
        <end position="398"/>
    </location>
</feature>
<dbReference type="Pfam" id="PF01566">
    <property type="entry name" value="Nramp"/>
    <property type="match status" value="1"/>
</dbReference>
<comment type="caution">
    <text evidence="8">The sequence shown here is derived from an EMBL/GenBank/DDBJ whole genome shotgun (WGS) entry which is preliminary data.</text>
</comment>
<evidence type="ECO:0000313" key="8">
    <source>
        <dbReference type="EMBL" id="PIR75984.1"/>
    </source>
</evidence>
<dbReference type="GO" id="GO:0005886">
    <property type="term" value="C:plasma membrane"/>
    <property type="evidence" value="ECO:0007669"/>
    <property type="project" value="TreeGrafter"/>
</dbReference>
<feature type="transmembrane region" description="Helical" evidence="7">
    <location>
        <begin position="207"/>
        <end position="227"/>
    </location>
</feature>
<dbReference type="GO" id="GO:0005384">
    <property type="term" value="F:manganese ion transmembrane transporter activity"/>
    <property type="evidence" value="ECO:0007669"/>
    <property type="project" value="TreeGrafter"/>
</dbReference>
<evidence type="ECO:0000256" key="2">
    <source>
        <dbReference type="ARBA" id="ARBA00022448"/>
    </source>
</evidence>
<feature type="transmembrane region" description="Helical" evidence="7">
    <location>
        <begin position="175"/>
        <end position="195"/>
    </location>
</feature>